<gene>
    <name evidence="1" type="ORF">FLK61_29750</name>
</gene>
<sequence length="110" mass="12617">MSWILIALFSVSALLFGLSFARKNPYKELERQMENSSIQMMQEIYYLRKKVETLEEELMVPGASAKESNRLSREDVLQMFEDGQSPREIASNTGFDADYIEDLLDGKVKG</sequence>
<proteinExistence type="predicted"/>
<evidence type="ECO:0008006" key="3">
    <source>
        <dbReference type="Google" id="ProtNLM"/>
    </source>
</evidence>
<reference evidence="2" key="1">
    <citation type="submission" date="2019-07" db="EMBL/GenBank/DDBJ databases">
        <title>Bacillus alkalisoli sp. nov. isolated from saline soil.</title>
        <authorList>
            <person name="Sun J.-Q."/>
            <person name="Xu L."/>
        </authorList>
    </citation>
    <scope>NUCLEOTIDE SEQUENCE [LARGE SCALE GENOMIC DNA]</scope>
    <source>
        <strain evidence="2">M4U3P1</strain>
    </source>
</reference>
<accession>A0A859FDD3</accession>
<name>A0A859FDD3_9BACI</name>
<dbReference type="AlphaFoldDB" id="A0A859FDD3"/>
<dbReference type="EMBL" id="CP041372">
    <property type="protein sequence ID" value="QKS70910.1"/>
    <property type="molecule type" value="Genomic_DNA"/>
</dbReference>
<dbReference type="KEGG" id="psua:FLK61_29750"/>
<organism evidence="1 2">
    <name type="scientific">Paenalkalicoccus suaedae</name>
    <dbReference type="NCBI Taxonomy" id="2592382"/>
    <lineage>
        <taxon>Bacteria</taxon>
        <taxon>Bacillati</taxon>
        <taxon>Bacillota</taxon>
        <taxon>Bacilli</taxon>
        <taxon>Bacillales</taxon>
        <taxon>Bacillaceae</taxon>
        <taxon>Paenalkalicoccus</taxon>
    </lineage>
</organism>
<protein>
    <recommendedName>
        <fullName evidence="3">DUF2802 domain-containing protein</fullName>
    </recommendedName>
</protein>
<keyword evidence="2" id="KW-1185">Reference proteome</keyword>
<evidence type="ECO:0000313" key="2">
    <source>
        <dbReference type="Proteomes" id="UP000318138"/>
    </source>
</evidence>
<dbReference type="Proteomes" id="UP000318138">
    <property type="component" value="Chromosome"/>
</dbReference>
<dbReference type="RefSeq" id="WP_176008947.1">
    <property type="nucleotide sequence ID" value="NZ_CP041372.2"/>
</dbReference>
<evidence type="ECO:0000313" key="1">
    <source>
        <dbReference type="EMBL" id="QKS70910.1"/>
    </source>
</evidence>